<dbReference type="Gene3D" id="3.90.1150.10">
    <property type="entry name" value="Aspartate Aminotransferase, domain 1"/>
    <property type="match status" value="1"/>
</dbReference>
<dbReference type="GO" id="GO:0030170">
    <property type="term" value="F:pyridoxal phosphate binding"/>
    <property type="evidence" value="ECO:0007669"/>
    <property type="project" value="InterPro"/>
</dbReference>
<dbReference type="PANTHER" id="PTHR11808:SF35">
    <property type="entry name" value="CYSTATHIONINE GAMMA-SYNTHASE (AFU_ORTHOLOGUE AFUA_7G01590)"/>
    <property type="match status" value="1"/>
</dbReference>
<feature type="transmembrane region" description="Helical" evidence="4">
    <location>
        <begin position="835"/>
        <end position="857"/>
    </location>
</feature>
<feature type="compositionally biased region" description="Pro residues" evidence="3">
    <location>
        <begin position="810"/>
        <end position="820"/>
    </location>
</feature>
<feature type="compositionally biased region" description="Polar residues" evidence="3">
    <location>
        <begin position="777"/>
        <end position="788"/>
    </location>
</feature>
<dbReference type="GO" id="GO:0005737">
    <property type="term" value="C:cytoplasm"/>
    <property type="evidence" value="ECO:0007669"/>
    <property type="project" value="TreeGrafter"/>
</dbReference>
<dbReference type="PANTHER" id="PTHR11808">
    <property type="entry name" value="TRANS-SULFURATION ENZYME FAMILY MEMBER"/>
    <property type="match status" value="1"/>
</dbReference>
<keyword evidence="2" id="KW-0663">Pyridoxal phosphate</keyword>
<dbReference type="SUPFAM" id="SSF53383">
    <property type="entry name" value="PLP-dependent transferases"/>
    <property type="match status" value="1"/>
</dbReference>
<dbReference type="InterPro" id="IPR015424">
    <property type="entry name" value="PyrdxlP-dep_Trfase"/>
</dbReference>
<keyword evidence="4" id="KW-0812">Transmembrane</keyword>
<keyword evidence="6" id="KW-1185">Reference proteome</keyword>
<name>A0AAN6GTN6_9BASI</name>
<dbReference type="InterPro" id="IPR054542">
    <property type="entry name" value="Cys_met_metab_PP"/>
</dbReference>
<proteinExistence type="predicted"/>
<evidence type="ECO:0000256" key="1">
    <source>
        <dbReference type="ARBA" id="ARBA00001933"/>
    </source>
</evidence>
<dbReference type="InterPro" id="IPR000277">
    <property type="entry name" value="Cys/Met-Metab_PyrdxlP-dep_enz"/>
</dbReference>
<dbReference type="GO" id="GO:0019346">
    <property type="term" value="P:transsulfuration"/>
    <property type="evidence" value="ECO:0007669"/>
    <property type="project" value="InterPro"/>
</dbReference>
<dbReference type="Gene3D" id="3.40.640.10">
    <property type="entry name" value="Type I PLP-dependent aspartate aminotransferase-like (Major domain)"/>
    <property type="match status" value="1"/>
</dbReference>
<feature type="compositionally biased region" description="Low complexity" evidence="3">
    <location>
        <begin position="765"/>
        <end position="774"/>
    </location>
</feature>
<protein>
    <recommendedName>
        <fullName evidence="7">Cystathionine gamma-synthase</fullName>
    </recommendedName>
</protein>
<comment type="caution">
    <text evidence="5">The sequence shown here is derived from an EMBL/GenBank/DDBJ whole genome shotgun (WGS) entry which is preliminary data.</text>
</comment>
<comment type="cofactor">
    <cofactor evidence="1">
        <name>pyridoxal 5'-phosphate</name>
        <dbReference type="ChEBI" id="CHEBI:597326"/>
    </cofactor>
</comment>
<evidence type="ECO:0008006" key="7">
    <source>
        <dbReference type="Google" id="ProtNLM"/>
    </source>
</evidence>
<dbReference type="InterPro" id="IPR015421">
    <property type="entry name" value="PyrdxlP-dep_Trfase_major"/>
</dbReference>
<feature type="transmembrane region" description="Helical" evidence="4">
    <location>
        <begin position="565"/>
        <end position="587"/>
    </location>
</feature>
<gene>
    <name evidence="5" type="ORF">OC846_001597</name>
</gene>
<feature type="transmembrane region" description="Helical" evidence="4">
    <location>
        <begin position="438"/>
        <end position="458"/>
    </location>
</feature>
<accession>A0AAN6GTN6</accession>
<evidence type="ECO:0000256" key="4">
    <source>
        <dbReference type="SAM" id="Phobius"/>
    </source>
</evidence>
<dbReference type="PROSITE" id="PS00868">
    <property type="entry name" value="CYS_MET_METAB_PP"/>
    <property type="match status" value="1"/>
</dbReference>
<dbReference type="Proteomes" id="UP001176517">
    <property type="component" value="Unassembled WGS sequence"/>
</dbReference>
<evidence type="ECO:0000256" key="3">
    <source>
        <dbReference type="SAM" id="MobiDB-lite"/>
    </source>
</evidence>
<keyword evidence="4" id="KW-1133">Transmembrane helix</keyword>
<reference evidence="5" key="1">
    <citation type="journal article" date="2023" name="PhytoFront">
        <title>Draft Genome Resources of Seven Strains of Tilletia horrida, Causal Agent of Kernel Smut of Rice.</title>
        <authorList>
            <person name="Khanal S."/>
            <person name="Antony Babu S."/>
            <person name="Zhou X.G."/>
        </authorList>
    </citation>
    <scope>NUCLEOTIDE SEQUENCE</scope>
    <source>
        <strain evidence="5">TX6</strain>
    </source>
</reference>
<keyword evidence="4" id="KW-0472">Membrane</keyword>
<evidence type="ECO:0000313" key="5">
    <source>
        <dbReference type="EMBL" id="KAK0555726.1"/>
    </source>
</evidence>
<feature type="transmembrane region" description="Helical" evidence="4">
    <location>
        <begin position="524"/>
        <end position="544"/>
    </location>
</feature>
<feature type="region of interest" description="Disordered" evidence="3">
    <location>
        <begin position="716"/>
        <end position="824"/>
    </location>
</feature>
<feature type="transmembrane region" description="Helical" evidence="4">
    <location>
        <begin position="877"/>
        <end position="897"/>
    </location>
</feature>
<evidence type="ECO:0000256" key="2">
    <source>
        <dbReference type="ARBA" id="ARBA00022898"/>
    </source>
</evidence>
<organism evidence="5 6">
    <name type="scientific">Tilletia horrida</name>
    <dbReference type="NCBI Taxonomy" id="155126"/>
    <lineage>
        <taxon>Eukaryota</taxon>
        <taxon>Fungi</taxon>
        <taxon>Dikarya</taxon>
        <taxon>Basidiomycota</taxon>
        <taxon>Ustilaginomycotina</taxon>
        <taxon>Exobasidiomycetes</taxon>
        <taxon>Tilletiales</taxon>
        <taxon>Tilletiaceae</taxon>
        <taxon>Tilletia</taxon>
    </lineage>
</organism>
<sequence>MAPTHTQAAGHERAPGGASVPDLATLLIHSDDVDHSAQPNHAVAQSIELSTTFRAPHPETELGAAMASGELMKSYDLQDPQLHIYSRYTTETRGRAEKVLSQATGGHAVTYGSGMAAVYAALMHYSPKVIAIRKGYHGVHEAIRVFRRAKSDLTVIDLDDEYPTIEPNRDGVQPVNGLLVWVETPLNPTGEARDLQKYSDRAHGAKGVVVVDSTFAPPPLQNPFKQGADMVMHSATKYFGGHSDLLVGVLVVTNRKEYDILHVDRCFLGSNPGNLEAYLLLRSLRTLDLRVRRQSETATQLVQWLHSLTATFDGQTLEDDVKLGITKGAVVNRVWHASLQPRKDKDPLPVARLEEGAGFDPKEQMPGGYSPTFAIRPATSLGGVESLMEWRRNSDPREEDQCLVRLSIGLESFADLQRAMRASFGSLLLDPPSAMKHLLLADIIYIGALYLIGIAILIRRVLTRKCWIFRLVRVSSGLLVVPHLHNCWSLACVAFGSMSQVYHIMTFVDLHTRNPPRHICITLIYLWVFLFVGVSWNAWAAAVAKAQDLRISLKLGRLFHVQVRLPAWLANCCGLLLPVACGLVLFIPSRRADVHAERARHLLNEWRPRFDGTPSLDQDVLAAAQAIQDEMILAAEQLAIAAALWTLFAAVVFLIYCYFAAGLIRLLFGHLKLSKHKNRTVPVTNIVTRSLGFPTTAHGQTRAVDDETMEILRSTIHDPGRDQVYEMPPSRTGSPRLYPLSPTMRLFTPGSAPSPRIGSPPPPSGARSPCPSRSESTRLSISQRSPDPSSADVLPPSTGSPRFSSDCRPEAPPTPVPAPARPLNSTNSAGRAVRYFAVQAASINLGTLLMLTVAAYITVTIVPETEKGRFAEVYFRSWILLNSTCIVFGTTTLCSIAQETFEEVVSNLVHPNE</sequence>
<dbReference type="GO" id="GO:0016846">
    <property type="term" value="F:carbon-sulfur lyase activity"/>
    <property type="evidence" value="ECO:0007669"/>
    <property type="project" value="TreeGrafter"/>
</dbReference>
<dbReference type="Pfam" id="PF01053">
    <property type="entry name" value="Cys_Met_Meta_PP"/>
    <property type="match status" value="1"/>
</dbReference>
<feature type="transmembrane region" description="Helical" evidence="4">
    <location>
        <begin position="479"/>
        <end position="504"/>
    </location>
</feature>
<dbReference type="EMBL" id="JAPDMZ010000024">
    <property type="protein sequence ID" value="KAK0555726.1"/>
    <property type="molecule type" value="Genomic_DNA"/>
</dbReference>
<feature type="transmembrane region" description="Helical" evidence="4">
    <location>
        <begin position="638"/>
        <end position="668"/>
    </location>
</feature>
<evidence type="ECO:0000313" key="6">
    <source>
        <dbReference type="Proteomes" id="UP001176517"/>
    </source>
</evidence>
<dbReference type="InterPro" id="IPR015422">
    <property type="entry name" value="PyrdxlP-dep_Trfase_small"/>
</dbReference>
<dbReference type="AlphaFoldDB" id="A0AAN6GTN6"/>